<comment type="caution">
    <text evidence="3">The sequence shown here is derived from an EMBL/GenBank/DDBJ whole genome shotgun (WGS) entry which is preliminary data.</text>
</comment>
<reference evidence="3" key="1">
    <citation type="submission" date="2023-07" db="EMBL/GenBank/DDBJ databases">
        <authorList>
            <consortium name="CYATHOMIX"/>
        </authorList>
    </citation>
    <scope>NUCLEOTIDE SEQUENCE</scope>
    <source>
        <strain evidence="3">N/A</strain>
    </source>
</reference>
<dbReference type="InterPro" id="IPR011021">
    <property type="entry name" value="Arrestin-like_N"/>
</dbReference>
<dbReference type="InterPro" id="IPR050357">
    <property type="entry name" value="Arrestin_domain-protein"/>
</dbReference>
<dbReference type="Gene3D" id="2.60.40.640">
    <property type="match status" value="2"/>
</dbReference>
<dbReference type="PANTHER" id="PTHR11188:SF175">
    <property type="entry name" value="ARRESTIN C-TERMINAL-LIKE DOMAIN-CONTAINING PROTEIN"/>
    <property type="match status" value="1"/>
</dbReference>
<evidence type="ECO:0000313" key="4">
    <source>
        <dbReference type="Proteomes" id="UP001176961"/>
    </source>
</evidence>
<organism evidence="3 4">
    <name type="scientific">Cylicocyclus nassatus</name>
    <name type="common">Nematode worm</name>
    <dbReference type="NCBI Taxonomy" id="53992"/>
    <lineage>
        <taxon>Eukaryota</taxon>
        <taxon>Metazoa</taxon>
        <taxon>Ecdysozoa</taxon>
        <taxon>Nematoda</taxon>
        <taxon>Chromadorea</taxon>
        <taxon>Rhabditida</taxon>
        <taxon>Rhabditina</taxon>
        <taxon>Rhabditomorpha</taxon>
        <taxon>Strongyloidea</taxon>
        <taxon>Strongylidae</taxon>
        <taxon>Cylicocyclus</taxon>
    </lineage>
</organism>
<feature type="domain" description="Arrestin C-terminal-like" evidence="2">
    <location>
        <begin position="175"/>
        <end position="317"/>
    </location>
</feature>
<dbReference type="InterPro" id="IPR014756">
    <property type="entry name" value="Ig_E-set"/>
</dbReference>
<dbReference type="Proteomes" id="UP001176961">
    <property type="component" value="Unassembled WGS sequence"/>
</dbReference>
<gene>
    <name evidence="3" type="ORF">CYNAS_LOCUS9239</name>
</gene>
<dbReference type="EMBL" id="CATQJL010000223">
    <property type="protein sequence ID" value="CAJ0597256.1"/>
    <property type="molecule type" value="Genomic_DNA"/>
</dbReference>
<dbReference type="GO" id="GO:0015031">
    <property type="term" value="P:protein transport"/>
    <property type="evidence" value="ECO:0007669"/>
    <property type="project" value="TreeGrafter"/>
</dbReference>
<keyword evidence="4" id="KW-1185">Reference proteome</keyword>
<dbReference type="PANTHER" id="PTHR11188">
    <property type="entry name" value="ARRESTIN DOMAIN CONTAINING PROTEIN"/>
    <property type="match status" value="1"/>
</dbReference>
<dbReference type="AlphaFoldDB" id="A0AA36GS02"/>
<sequence length="327" mass="36022">MSVSIEIPNSERPFVPGDVVEGTVNINADHPLKAKAVRVFLKAGAETEWWVSVYGIDSVHGRSAKVFYAANLTYAQEESCLWAPEENEKKGTIPAGMHSFPFTFTLPEDCPPNFEGSCGSITYTITAEVERPWKVNKTASVSLSVCPVFDLNLIPEASSSSSAFKFKKTGFVFLRHGKLCVQMKLARSGYTVGETIEALIEVNNDTKQPAVRLDMRLRRVDNYTAYRHGKTTTNNENRCNKRQEETTIADESKSINIAPHEVGSTTVSLTIPETTPTIKTCSIIEVTYYVEVRVVCKGTINSSVACRCPVIIGTLPLTEPTARVTET</sequence>
<accession>A0AA36GS02</accession>
<evidence type="ECO:0000256" key="1">
    <source>
        <dbReference type="ARBA" id="ARBA00005298"/>
    </source>
</evidence>
<dbReference type="Pfam" id="PF00339">
    <property type="entry name" value="Arrestin_N"/>
    <property type="match status" value="1"/>
</dbReference>
<dbReference type="InterPro" id="IPR011022">
    <property type="entry name" value="Arrestin_C-like"/>
</dbReference>
<dbReference type="SUPFAM" id="SSF81296">
    <property type="entry name" value="E set domains"/>
    <property type="match status" value="2"/>
</dbReference>
<dbReference type="InterPro" id="IPR014752">
    <property type="entry name" value="Arrestin-like_C"/>
</dbReference>
<evidence type="ECO:0000259" key="2">
    <source>
        <dbReference type="SMART" id="SM01017"/>
    </source>
</evidence>
<dbReference type="SMART" id="SM01017">
    <property type="entry name" value="Arrestin_C"/>
    <property type="match status" value="1"/>
</dbReference>
<evidence type="ECO:0000313" key="3">
    <source>
        <dbReference type="EMBL" id="CAJ0597256.1"/>
    </source>
</evidence>
<name>A0AA36GS02_CYLNA</name>
<proteinExistence type="inferred from homology"/>
<dbReference type="Pfam" id="PF02752">
    <property type="entry name" value="Arrestin_C"/>
    <property type="match status" value="1"/>
</dbReference>
<dbReference type="GO" id="GO:0005737">
    <property type="term" value="C:cytoplasm"/>
    <property type="evidence" value="ECO:0007669"/>
    <property type="project" value="TreeGrafter"/>
</dbReference>
<protein>
    <recommendedName>
        <fullName evidence="2">Arrestin C-terminal-like domain-containing protein</fullName>
    </recommendedName>
</protein>
<comment type="similarity">
    <text evidence="1">Belongs to the arrestin family.</text>
</comment>